<keyword evidence="1" id="KW-0732">Signal</keyword>
<organism evidence="2 3">
    <name type="scientific">Allocatelliglobosispora scoriae</name>
    <dbReference type="NCBI Taxonomy" id="643052"/>
    <lineage>
        <taxon>Bacteria</taxon>
        <taxon>Bacillati</taxon>
        <taxon>Actinomycetota</taxon>
        <taxon>Actinomycetes</taxon>
        <taxon>Micromonosporales</taxon>
        <taxon>Micromonosporaceae</taxon>
        <taxon>Allocatelliglobosispora</taxon>
    </lineage>
</organism>
<accession>A0A841BIS8</accession>
<dbReference type="RefSeq" id="WP_184830728.1">
    <property type="nucleotide sequence ID" value="NZ_JACHMN010000001.1"/>
</dbReference>
<evidence type="ECO:0000313" key="2">
    <source>
        <dbReference type="EMBL" id="MBB5866720.1"/>
    </source>
</evidence>
<dbReference type="AlphaFoldDB" id="A0A841BIS8"/>
<feature type="signal peptide" evidence="1">
    <location>
        <begin position="1"/>
        <end position="24"/>
    </location>
</feature>
<comment type="caution">
    <text evidence="2">The sequence shown here is derived from an EMBL/GenBank/DDBJ whole genome shotgun (WGS) entry which is preliminary data.</text>
</comment>
<evidence type="ECO:0000256" key="1">
    <source>
        <dbReference type="SAM" id="SignalP"/>
    </source>
</evidence>
<dbReference type="Proteomes" id="UP000587527">
    <property type="component" value="Unassembled WGS sequence"/>
</dbReference>
<evidence type="ECO:0008006" key="4">
    <source>
        <dbReference type="Google" id="ProtNLM"/>
    </source>
</evidence>
<sequence>MTTPRPKTRPVLATMLLTAAGVQAGCAGQNTAGPAPTDLATATAVFDRLVTQVYGTSEQRSAGAEYAHLSTQRAIAECAKARGITYPIPAFTNIPPPNSIIAPGDLSGFAPLLTSWGIAERVAKVAQAGDPVSTAYLALKTDTERTAYMGRLGECQNAGSAFTDAAFPTGQAQLDEQFLAVLEETQKTPAVAGLLAGYTDCLGQAGFKARSYTDLYQQADAKFGPAIEANTGKPTDVTHHPAYTAAMQYELDAAAADALCRTSIRPAAITAARPELSAFATSHAAQLTANTDGFAKTVTALASLKANLHS</sequence>
<dbReference type="EMBL" id="JACHMN010000001">
    <property type="protein sequence ID" value="MBB5866720.1"/>
    <property type="molecule type" value="Genomic_DNA"/>
</dbReference>
<feature type="chain" id="PRO_5038622837" description="Lipoprotein" evidence="1">
    <location>
        <begin position="25"/>
        <end position="310"/>
    </location>
</feature>
<gene>
    <name evidence="2" type="ORF">F4553_000099</name>
</gene>
<evidence type="ECO:0000313" key="3">
    <source>
        <dbReference type="Proteomes" id="UP000587527"/>
    </source>
</evidence>
<proteinExistence type="predicted"/>
<keyword evidence="3" id="KW-1185">Reference proteome</keyword>
<name>A0A841BIS8_9ACTN</name>
<protein>
    <recommendedName>
        <fullName evidence="4">Lipoprotein</fullName>
    </recommendedName>
</protein>
<reference evidence="2 3" key="1">
    <citation type="submission" date="2020-08" db="EMBL/GenBank/DDBJ databases">
        <title>Sequencing the genomes of 1000 actinobacteria strains.</title>
        <authorList>
            <person name="Klenk H.-P."/>
        </authorList>
    </citation>
    <scope>NUCLEOTIDE SEQUENCE [LARGE SCALE GENOMIC DNA]</scope>
    <source>
        <strain evidence="2 3">DSM 45362</strain>
    </source>
</reference>